<evidence type="ECO:0000313" key="5">
    <source>
        <dbReference type="RefSeq" id="XP_035435519.2"/>
    </source>
</evidence>
<reference evidence="5 6" key="1">
    <citation type="submission" date="2025-04" db="UniProtKB">
        <authorList>
            <consortium name="RefSeq"/>
        </authorList>
    </citation>
    <scope>IDENTIFICATION</scope>
    <source>
        <tissue evidence="5 6">Whole larval tissue</tissue>
    </source>
</reference>
<dbReference type="InterPro" id="IPR001680">
    <property type="entry name" value="WD40_rpt"/>
</dbReference>
<dbReference type="RefSeq" id="XP_035435745.1">
    <property type="nucleotide sequence ID" value="XM_035579852.2"/>
</dbReference>
<dbReference type="GO" id="GO:0030515">
    <property type="term" value="F:snoRNA binding"/>
    <property type="evidence" value="ECO:0007669"/>
    <property type="project" value="TreeGrafter"/>
</dbReference>
<dbReference type="InterPro" id="IPR036322">
    <property type="entry name" value="WD40_repeat_dom_sf"/>
</dbReference>
<feature type="repeat" description="WD" evidence="3">
    <location>
        <begin position="137"/>
        <end position="176"/>
    </location>
</feature>
<gene>
    <name evidence="5 6 7 8 9" type="primary">LOC118266405</name>
</gene>
<dbReference type="GO" id="GO:0030490">
    <property type="term" value="P:maturation of SSU-rRNA"/>
    <property type="evidence" value="ECO:0007669"/>
    <property type="project" value="TreeGrafter"/>
</dbReference>
<dbReference type="Gene3D" id="2.130.10.10">
    <property type="entry name" value="YVTN repeat-like/Quinoprotein amine dehydrogenase"/>
    <property type="match status" value="1"/>
</dbReference>
<evidence type="ECO:0000313" key="7">
    <source>
        <dbReference type="RefSeq" id="XP_050550890.1"/>
    </source>
</evidence>
<dbReference type="PANTHER" id="PTHR19853:SF0">
    <property type="entry name" value="WD REPEAT-CONTAINING PROTEIN 3"/>
    <property type="match status" value="1"/>
</dbReference>
<name>A0A9R0D059_SPOFR</name>
<evidence type="ECO:0000313" key="4">
    <source>
        <dbReference type="Proteomes" id="UP000829999"/>
    </source>
</evidence>
<dbReference type="RefSeq" id="XP_050550891.1">
    <property type="nucleotide sequence ID" value="XM_050694934.1"/>
</dbReference>
<dbReference type="GO" id="GO:0034388">
    <property type="term" value="C:Pwp2p-containing subcomplex of 90S preribosome"/>
    <property type="evidence" value="ECO:0007669"/>
    <property type="project" value="TreeGrafter"/>
</dbReference>
<dbReference type="Pfam" id="PF25173">
    <property type="entry name" value="Beta-prop_WDR3_1st"/>
    <property type="match status" value="1"/>
</dbReference>
<keyword evidence="1 3" id="KW-0853">WD repeat</keyword>
<dbReference type="RefSeq" id="XP_035435519.2">
    <property type="nucleotide sequence ID" value="XM_035579626.2"/>
</dbReference>
<dbReference type="InterPro" id="IPR019775">
    <property type="entry name" value="WD40_repeat_CS"/>
</dbReference>
<evidence type="ECO:0000256" key="2">
    <source>
        <dbReference type="ARBA" id="ARBA00022737"/>
    </source>
</evidence>
<accession>A0A9R0D059</accession>
<feature type="repeat" description="WD" evidence="3">
    <location>
        <begin position="95"/>
        <end position="128"/>
    </location>
</feature>
<dbReference type="GeneID" id="118266405"/>
<evidence type="ECO:0000256" key="1">
    <source>
        <dbReference type="ARBA" id="ARBA00022574"/>
    </source>
</evidence>
<protein>
    <submittedName>
        <fullName evidence="8">WD repeat-containing protein 3-like isoform X10</fullName>
    </submittedName>
    <submittedName>
        <fullName evidence="9">WD repeat-containing protein 3-like isoform X12</fullName>
    </submittedName>
    <submittedName>
        <fullName evidence="6">WD repeat-containing protein 3-like isoform X13</fullName>
    </submittedName>
    <submittedName>
        <fullName evidence="5">WD repeat-containing protein 3-like isoform X3</fullName>
    </submittedName>
    <submittedName>
        <fullName evidence="7">WD repeat-containing protein 3-like isoform X9</fullName>
    </submittedName>
</protein>
<evidence type="ECO:0000313" key="8">
    <source>
        <dbReference type="RefSeq" id="XP_050550891.1"/>
    </source>
</evidence>
<proteinExistence type="predicted"/>
<dbReference type="Proteomes" id="UP000829999">
    <property type="component" value="Chromosome 7"/>
</dbReference>
<dbReference type="PROSITE" id="PS50294">
    <property type="entry name" value="WD_REPEATS_REGION"/>
    <property type="match status" value="1"/>
</dbReference>
<evidence type="ECO:0000313" key="6">
    <source>
        <dbReference type="RefSeq" id="XP_035435745.1"/>
    </source>
</evidence>
<dbReference type="InterPro" id="IPR051570">
    <property type="entry name" value="TBC1_cilium_biogenesis"/>
</dbReference>
<keyword evidence="2" id="KW-0677">Repeat</keyword>
<dbReference type="PROSITE" id="PS50082">
    <property type="entry name" value="WD_REPEATS_2"/>
    <property type="match status" value="2"/>
</dbReference>
<dbReference type="PANTHER" id="PTHR19853">
    <property type="entry name" value="WD REPEAT CONTAINING PROTEIN 3 WDR3"/>
    <property type="match status" value="1"/>
</dbReference>
<evidence type="ECO:0000256" key="3">
    <source>
        <dbReference type="PROSITE-ProRule" id="PRU00221"/>
    </source>
</evidence>
<evidence type="ECO:0000313" key="9">
    <source>
        <dbReference type="RefSeq" id="XP_050550893.1"/>
    </source>
</evidence>
<dbReference type="AlphaFoldDB" id="A0A9R0D059"/>
<dbReference type="PROSITE" id="PS00678">
    <property type="entry name" value="WD_REPEATS_1"/>
    <property type="match status" value="1"/>
</dbReference>
<dbReference type="InterPro" id="IPR015943">
    <property type="entry name" value="WD40/YVTN_repeat-like_dom_sf"/>
</dbReference>
<dbReference type="SUPFAM" id="SSF50978">
    <property type="entry name" value="WD40 repeat-like"/>
    <property type="match status" value="1"/>
</dbReference>
<keyword evidence="4" id="KW-1185">Reference proteome</keyword>
<dbReference type="RefSeq" id="XP_050550890.1">
    <property type="nucleotide sequence ID" value="XM_050694933.1"/>
</dbReference>
<sequence length="374" mass="40922">MSAFYESVVTIASSFCNNVFTSPTNSRYIGVGALHCVVIWDMLEQVEVAVLPGKTDMAFVTRIAANPNGRELAVGYENGVIAIYDLHKKKAVCEFAAHHSAVTCMQYDGEGDFLVSGSKDTQIVVLDVVAKSVKARLTGHRAAITNVLFTDNCVISTSKDALVKFWDVETNQCLKTLGGDPNDQISSAVLCRDNRYLVTGNQYKELKVYELKWTADAANADEVLQCHLVCSETLVARGRLVGLSTYGDVLACYTDRGLLSLYSLRTRTEDSCPSESKEVKAQRKKLAKLIKRGKVAADYSAEVSTERQSSSTASIHHLASLKMDAKVVSTSLRQFADGRELRAAVTLADNSVQLVGFEFSEDYKLVARTLSRIA</sequence>
<dbReference type="SMART" id="SM00320">
    <property type="entry name" value="WD40"/>
    <property type="match status" value="4"/>
</dbReference>
<organism evidence="4 6">
    <name type="scientific">Spodoptera frugiperda</name>
    <name type="common">Fall armyworm</name>
    <dbReference type="NCBI Taxonomy" id="7108"/>
    <lineage>
        <taxon>Eukaryota</taxon>
        <taxon>Metazoa</taxon>
        <taxon>Ecdysozoa</taxon>
        <taxon>Arthropoda</taxon>
        <taxon>Hexapoda</taxon>
        <taxon>Insecta</taxon>
        <taxon>Pterygota</taxon>
        <taxon>Neoptera</taxon>
        <taxon>Endopterygota</taxon>
        <taxon>Lepidoptera</taxon>
        <taxon>Glossata</taxon>
        <taxon>Ditrysia</taxon>
        <taxon>Noctuoidea</taxon>
        <taxon>Noctuidae</taxon>
        <taxon>Amphipyrinae</taxon>
        <taxon>Spodoptera</taxon>
    </lineage>
</organism>
<dbReference type="OrthoDB" id="407922at2759"/>
<dbReference type="RefSeq" id="XP_050550893.1">
    <property type="nucleotide sequence ID" value="XM_050694936.1"/>
</dbReference>
<dbReference type="GO" id="GO:0032040">
    <property type="term" value="C:small-subunit processome"/>
    <property type="evidence" value="ECO:0007669"/>
    <property type="project" value="TreeGrafter"/>
</dbReference>